<feature type="compositionally biased region" description="Polar residues" evidence="1">
    <location>
        <begin position="97"/>
        <end position="107"/>
    </location>
</feature>
<name>A0ABU6RRY1_9FABA</name>
<protein>
    <submittedName>
        <fullName evidence="2">Uncharacterized protein</fullName>
    </submittedName>
</protein>
<reference evidence="2 3" key="1">
    <citation type="journal article" date="2023" name="Plants (Basel)">
        <title>Bridging the Gap: Combining Genomics and Transcriptomics Approaches to Understand Stylosanthes scabra, an Orphan Legume from the Brazilian Caatinga.</title>
        <authorList>
            <person name="Ferreira-Neto J.R.C."/>
            <person name="da Silva M.D."/>
            <person name="Binneck E."/>
            <person name="de Melo N.F."/>
            <person name="da Silva R.H."/>
            <person name="de Melo A.L.T.M."/>
            <person name="Pandolfi V."/>
            <person name="Bustamante F.O."/>
            <person name="Brasileiro-Vidal A.C."/>
            <person name="Benko-Iseppon A.M."/>
        </authorList>
    </citation>
    <scope>NUCLEOTIDE SEQUENCE [LARGE SCALE GENOMIC DNA]</scope>
    <source>
        <tissue evidence="2">Leaves</tissue>
    </source>
</reference>
<evidence type="ECO:0000313" key="2">
    <source>
        <dbReference type="EMBL" id="MED6126413.1"/>
    </source>
</evidence>
<feature type="compositionally biased region" description="Basic and acidic residues" evidence="1">
    <location>
        <begin position="1"/>
        <end position="18"/>
    </location>
</feature>
<feature type="compositionally biased region" description="Polar residues" evidence="1">
    <location>
        <begin position="68"/>
        <end position="78"/>
    </location>
</feature>
<evidence type="ECO:0000256" key="1">
    <source>
        <dbReference type="SAM" id="MobiDB-lite"/>
    </source>
</evidence>
<accession>A0ABU6RRY1</accession>
<dbReference type="Proteomes" id="UP001341840">
    <property type="component" value="Unassembled WGS sequence"/>
</dbReference>
<sequence>MASCETEREDPKNKDRVIRPKLRQATSSLTGTKVPPRAHISVSPNKSNHHGSRGTPILVNGHKRRRPSSLQNSPTSPTVVEVLPPPTNAKQAPPRDNGSSATCTWPR</sequence>
<dbReference type="EMBL" id="JASCZI010031282">
    <property type="protein sequence ID" value="MED6126413.1"/>
    <property type="molecule type" value="Genomic_DNA"/>
</dbReference>
<proteinExistence type="predicted"/>
<keyword evidence="3" id="KW-1185">Reference proteome</keyword>
<evidence type="ECO:0000313" key="3">
    <source>
        <dbReference type="Proteomes" id="UP001341840"/>
    </source>
</evidence>
<gene>
    <name evidence="2" type="ORF">PIB30_078213</name>
</gene>
<comment type="caution">
    <text evidence="2">The sequence shown here is derived from an EMBL/GenBank/DDBJ whole genome shotgun (WGS) entry which is preliminary data.</text>
</comment>
<feature type="region of interest" description="Disordered" evidence="1">
    <location>
        <begin position="1"/>
        <end position="107"/>
    </location>
</feature>
<organism evidence="2 3">
    <name type="scientific">Stylosanthes scabra</name>
    <dbReference type="NCBI Taxonomy" id="79078"/>
    <lineage>
        <taxon>Eukaryota</taxon>
        <taxon>Viridiplantae</taxon>
        <taxon>Streptophyta</taxon>
        <taxon>Embryophyta</taxon>
        <taxon>Tracheophyta</taxon>
        <taxon>Spermatophyta</taxon>
        <taxon>Magnoliopsida</taxon>
        <taxon>eudicotyledons</taxon>
        <taxon>Gunneridae</taxon>
        <taxon>Pentapetalae</taxon>
        <taxon>rosids</taxon>
        <taxon>fabids</taxon>
        <taxon>Fabales</taxon>
        <taxon>Fabaceae</taxon>
        <taxon>Papilionoideae</taxon>
        <taxon>50 kb inversion clade</taxon>
        <taxon>dalbergioids sensu lato</taxon>
        <taxon>Dalbergieae</taxon>
        <taxon>Pterocarpus clade</taxon>
        <taxon>Stylosanthes</taxon>
    </lineage>
</organism>